<dbReference type="PANTHER" id="PTHR43806">
    <property type="entry name" value="PEPTIDASE S8"/>
    <property type="match status" value="1"/>
</dbReference>
<feature type="domain" description="Peptidase S8/S53" evidence="7">
    <location>
        <begin position="149"/>
        <end position="349"/>
    </location>
</feature>
<dbReference type="PANTHER" id="PTHR43806:SF65">
    <property type="entry name" value="SERINE PROTEASE APRX"/>
    <property type="match status" value="1"/>
</dbReference>
<keyword evidence="3" id="KW-0378">Hydrolase</keyword>
<gene>
    <name evidence="9" type="ORF">CWD94_13295</name>
</gene>
<evidence type="ECO:0000313" key="10">
    <source>
        <dbReference type="Proteomes" id="UP000232101"/>
    </source>
</evidence>
<reference evidence="9 10" key="1">
    <citation type="submission" date="2017-11" db="EMBL/GenBank/DDBJ databases">
        <title>Bacterial isolate from king chilli rhizosphere.</title>
        <authorList>
            <person name="Takhelmayum P."/>
            <person name="Sarangthem I."/>
        </authorList>
    </citation>
    <scope>NUCLEOTIDE SEQUENCE [LARGE SCALE GENOMIC DNA]</scope>
    <source>
        <strain evidence="10">t26</strain>
    </source>
</reference>
<name>A0A2M9Q5D4_9BACI</name>
<dbReference type="PROSITE" id="PS51892">
    <property type="entry name" value="SUBTILASE"/>
    <property type="match status" value="1"/>
</dbReference>
<dbReference type="GO" id="GO:0006508">
    <property type="term" value="P:proteolysis"/>
    <property type="evidence" value="ECO:0007669"/>
    <property type="project" value="UniProtKB-KW"/>
</dbReference>
<dbReference type="InterPro" id="IPR015500">
    <property type="entry name" value="Peptidase_S8_subtilisin-rel"/>
</dbReference>
<feature type="domain" description="Inhibitor I9" evidence="8">
    <location>
        <begin position="14"/>
        <end position="108"/>
    </location>
</feature>
<dbReference type="InterPro" id="IPR000209">
    <property type="entry name" value="Peptidase_S8/S53_dom"/>
</dbReference>
<proteinExistence type="inferred from homology"/>
<dbReference type="InterPro" id="IPR050131">
    <property type="entry name" value="Peptidase_S8_subtilisin-like"/>
</dbReference>
<dbReference type="CDD" id="cd07474">
    <property type="entry name" value="Peptidases_S8_subtilisin_Vpr-like"/>
    <property type="match status" value="1"/>
</dbReference>
<feature type="region of interest" description="Disordered" evidence="6">
    <location>
        <begin position="182"/>
        <end position="213"/>
    </location>
</feature>
<dbReference type="Pfam" id="PF05922">
    <property type="entry name" value="Inhibitor_I9"/>
    <property type="match status" value="1"/>
</dbReference>
<dbReference type="RefSeq" id="WP_157804227.1">
    <property type="nucleotide sequence ID" value="NZ_PHQY01000632.1"/>
</dbReference>
<dbReference type="InterPro" id="IPR010259">
    <property type="entry name" value="S8pro/Inhibitor_I9"/>
</dbReference>
<evidence type="ECO:0000256" key="6">
    <source>
        <dbReference type="SAM" id="MobiDB-lite"/>
    </source>
</evidence>
<comment type="similarity">
    <text evidence="1 5">Belongs to the peptidase S8 family.</text>
</comment>
<feature type="non-terminal residue" evidence="9">
    <location>
        <position position="407"/>
    </location>
</feature>
<keyword evidence="2" id="KW-0645">Protease</keyword>
<accession>A0A2M9Q5D4</accession>
<protein>
    <submittedName>
        <fullName evidence="9">Peptidase S8</fullName>
    </submittedName>
</protein>
<keyword evidence="4" id="KW-0720">Serine protease</keyword>
<dbReference type="PROSITE" id="PS00136">
    <property type="entry name" value="SUBTILASE_ASP"/>
    <property type="match status" value="1"/>
</dbReference>
<evidence type="ECO:0000313" key="9">
    <source>
        <dbReference type="EMBL" id="PJO43274.1"/>
    </source>
</evidence>
<evidence type="ECO:0000256" key="1">
    <source>
        <dbReference type="ARBA" id="ARBA00011073"/>
    </source>
</evidence>
<evidence type="ECO:0000256" key="3">
    <source>
        <dbReference type="ARBA" id="ARBA00022801"/>
    </source>
</evidence>
<sequence length="407" mass="42839">ESLQNVSGNQKVAVIVHLSEKPVALEEGISLVKGEEFSKAQENEVRSNVKEQQAEVKEELAAKNVQMTQGYTFDTVLNGFAATVKANDLPKLLTVEGITLIEPDAIVSASEDNTMKSSELIKEDQLEARMNTSNSFLGIEKLWKEGIEGQGIKVAVLDTGIDADHPEFAGVFKGGKNFIPNSSTYTKPRTDDDASETSPTERPAGTPEFNEKGSAFYTSHGTHVAGTIAAIGANEFGIKGIAPKVDLYAYRVLGAYGSGATSGIVKAIETAVKEKMDVINLSLGGGANSETDAGSFAINNAMMAGTIGVVATGNEGPNRGTMGTPATARLGIAVGNTTNPEIMYNGEVNVKVGNYNLTKQLPLMGTTFGKDLATQLQGEFDLVAVPGNGEVKDFEGIDVKGKVALIS</sequence>
<organism evidence="9 10">
    <name type="scientific">Lysinibacillus xylanilyticus</name>
    <dbReference type="NCBI Taxonomy" id="582475"/>
    <lineage>
        <taxon>Bacteria</taxon>
        <taxon>Bacillati</taxon>
        <taxon>Bacillota</taxon>
        <taxon>Bacilli</taxon>
        <taxon>Bacillales</taxon>
        <taxon>Bacillaceae</taxon>
        <taxon>Lysinibacillus</taxon>
    </lineage>
</organism>
<dbReference type="InterPro" id="IPR023827">
    <property type="entry name" value="Peptidase_S8_Asp-AS"/>
</dbReference>
<evidence type="ECO:0000256" key="5">
    <source>
        <dbReference type="PROSITE-ProRule" id="PRU01240"/>
    </source>
</evidence>
<dbReference type="AlphaFoldDB" id="A0A2M9Q5D4"/>
<dbReference type="SUPFAM" id="SSF52743">
    <property type="entry name" value="Subtilisin-like"/>
    <property type="match status" value="1"/>
</dbReference>
<dbReference type="InterPro" id="IPR022398">
    <property type="entry name" value="Peptidase_S8_His-AS"/>
</dbReference>
<dbReference type="Proteomes" id="UP000232101">
    <property type="component" value="Unassembled WGS sequence"/>
</dbReference>
<dbReference type="EMBL" id="PHQY01000632">
    <property type="protein sequence ID" value="PJO43274.1"/>
    <property type="molecule type" value="Genomic_DNA"/>
</dbReference>
<dbReference type="GO" id="GO:0004252">
    <property type="term" value="F:serine-type endopeptidase activity"/>
    <property type="evidence" value="ECO:0007669"/>
    <property type="project" value="InterPro"/>
</dbReference>
<dbReference type="InterPro" id="IPR036852">
    <property type="entry name" value="Peptidase_S8/S53_dom_sf"/>
</dbReference>
<dbReference type="InterPro" id="IPR037045">
    <property type="entry name" value="S8pro/Inhibitor_I9_sf"/>
</dbReference>
<dbReference type="Gene3D" id="3.40.50.200">
    <property type="entry name" value="Peptidase S8/S53 domain"/>
    <property type="match status" value="1"/>
</dbReference>
<dbReference type="InterPro" id="IPR034213">
    <property type="entry name" value="S8_Vpr-like"/>
</dbReference>
<evidence type="ECO:0000256" key="4">
    <source>
        <dbReference type="ARBA" id="ARBA00022825"/>
    </source>
</evidence>
<dbReference type="Pfam" id="PF00082">
    <property type="entry name" value="Peptidase_S8"/>
    <property type="match status" value="1"/>
</dbReference>
<feature type="non-terminal residue" evidence="9">
    <location>
        <position position="1"/>
    </location>
</feature>
<evidence type="ECO:0000259" key="8">
    <source>
        <dbReference type="Pfam" id="PF05922"/>
    </source>
</evidence>
<evidence type="ECO:0000259" key="7">
    <source>
        <dbReference type="Pfam" id="PF00082"/>
    </source>
</evidence>
<dbReference type="PROSITE" id="PS00137">
    <property type="entry name" value="SUBTILASE_HIS"/>
    <property type="match status" value="1"/>
</dbReference>
<evidence type="ECO:0000256" key="2">
    <source>
        <dbReference type="ARBA" id="ARBA00022670"/>
    </source>
</evidence>
<dbReference type="Gene3D" id="3.30.70.80">
    <property type="entry name" value="Peptidase S8 propeptide/proteinase inhibitor I9"/>
    <property type="match status" value="1"/>
</dbReference>
<comment type="caution">
    <text evidence="9">The sequence shown here is derived from an EMBL/GenBank/DDBJ whole genome shotgun (WGS) entry which is preliminary data.</text>
</comment>
<comment type="caution">
    <text evidence="5">Lacks conserved residue(s) required for the propagation of feature annotation.</text>
</comment>
<dbReference type="PRINTS" id="PR00723">
    <property type="entry name" value="SUBTILISIN"/>
</dbReference>